<dbReference type="EMBL" id="BMZG01000002">
    <property type="protein sequence ID" value="GHA67467.1"/>
    <property type="molecule type" value="Genomic_DNA"/>
</dbReference>
<keyword evidence="1" id="KW-0812">Transmembrane</keyword>
<evidence type="ECO:0000256" key="1">
    <source>
        <dbReference type="SAM" id="Phobius"/>
    </source>
</evidence>
<accession>A0A8J3G0A9</accession>
<feature type="transmembrane region" description="Helical" evidence="1">
    <location>
        <begin position="199"/>
        <end position="216"/>
    </location>
</feature>
<evidence type="ECO:0000313" key="3">
    <source>
        <dbReference type="Proteomes" id="UP000614287"/>
    </source>
</evidence>
<sequence length="224" mass="25823">MGHAFDVAFSNLLFNQSTQTFALPHSGWVERIGHDWMQQLLRLILVFALIQLVYAGYLKISNRFDTNHVDAFRRWLALFVACVLISLLIQQIKKSTNIACPWNLSQFGGSWLYAGLFDAKPWGVHKMACWPAGFGASGFTLLSFAFVGGWPPSLWRLQRPQPSYLSRKSFVWYALIAGTLFGTVRILQGGHFLSHQLWALWWVVFLHMILYQVKLFKKQWLVNE</sequence>
<gene>
    <name evidence="2" type="ORF">GCM10009007_05130</name>
</gene>
<comment type="caution">
    <text evidence="2">The sequence shown here is derived from an EMBL/GenBank/DDBJ whole genome shotgun (WGS) entry which is preliminary data.</text>
</comment>
<proteinExistence type="predicted"/>
<organism evidence="2 3">
    <name type="scientific">Formosimonas limnophila</name>
    <dbReference type="NCBI Taxonomy" id="1384487"/>
    <lineage>
        <taxon>Bacteria</taxon>
        <taxon>Pseudomonadati</taxon>
        <taxon>Pseudomonadota</taxon>
        <taxon>Betaproteobacteria</taxon>
        <taxon>Burkholderiales</taxon>
        <taxon>Burkholderiaceae</taxon>
        <taxon>Formosimonas</taxon>
    </lineage>
</organism>
<keyword evidence="3" id="KW-1185">Reference proteome</keyword>
<dbReference type="CDD" id="cd03396">
    <property type="entry name" value="PAP2_like_6"/>
    <property type="match status" value="1"/>
</dbReference>
<reference evidence="2" key="2">
    <citation type="submission" date="2020-09" db="EMBL/GenBank/DDBJ databases">
        <authorList>
            <person name="Sun Q."/>
            <person name="Kim S."/>
        </authorList>
    </citation>
    <scope>NUCLEOTIDE SEQUENCE</scope>
    <source>
        <strain evidence="2">KCTC 32501</strain>
    </source>
</reference>
<name>A0A8J3G0A9_9BURK</name>
<keyword evidence="1" id="KW-1133">Transmembrane helix</keyword>
<dbReference type="Proteomes" id="UP000614287">
    <property type="component" value="Unassembled WGS sequence"/>
</dbReference>
<evidence type="ECO:0008006" key="4">
    <source>
        <dbReference type="Google" id="ProtNLM"/>
    </source>
</evidence>
<dbReference type="AlphaFoldDB" id="A0A8J3G0A9"/>
<feature type="transmembrane region" description="Helical" evidence="1">
    <location>
        <begin position="72"/>
        <end position="89"/>
    </location>
</feature>
<feature type="transmembrane region" description="Helical" evidence="1">
    <location>
        <begin position="128"/>
        <end position="150"/>
    </location>
</feature>
<evidence type="ECO:0000313" key="2">
    <source>
        <dbReference type="EMBL" id="GHA67467.1"/>
    </source>
</evidence>
<protein>
    <recommendedName>
        <fullName evidence="4">PAP2 superfamily protein</fullName>
    </recommendedName>
</protein>
<feature type="transmembrane region" description="Helical" evidence="1">
    <location>
        <begin position="40"/>
        <end position="60"/>
    </location>
</feature>
<keyword evidence="1" id="KW-0472">Membrane</keyword>
<feature type="transmembrane region" description="Helical" evidence="1">
    <location>
        <begin position="170"/>
        <end position="187"/>
    </location>
</feature>
<reference evidence="2" key="1">
    <citation type="journal article" date="2014" name="Int. J. Syst. Evol. Microbiol.">
        <title>Complete genome sequence of Corynebacterium casei LMG S-19264T (=DSM 44701T), isolated from a smear-ripened cheese.</title>
        <authorList>
            <consortium name="US DOE Joint Genome Institute (JGI-PGF)"/>
            <person name="Walter F."/>
            <person name="Albersmeier A."/>
            <person name="Kalinowski J."/>
            <person name="Ruckert C."/>
        </authorList>
    </citation>
    <scope>NUCLEOTIDE SEQUENCE</scope>
    <source>
        <strain evidence="2">KCTC 32501</strain>
    </source>
</reference>